<dbReference type="FunFam" id="3.40.50.150:FF:000061">
    <property type="entry name" value="Caffeic acid O-methyltransferase"/>
    <property type="match status" value="1"/>
</dbReference>
<reference evidence="12" key="1">
    <citation type="submission" date="2015-10" db="EMBL/GenBank/DDBJ databases">
        <authorList>
            <person name="Martinez-Garcia P.J."/>
            <person name="Crepeau M.W."/>
            <person name="Puiu D."/>
            <person name="Gonzalez-Ibeas D."/>
            <person name="Whalen J."/>
            <person name="Stevens K."/>
            <person name="Paul R."/>
            <person name="Butterfield T."/>
            <person name="Britton M."/>
            <person name="Reagan R."/>
            <person name="Chakraborty S."/>
            <person name="Walawage S.L."/>
            <person name="Vasquez-Gross H.A."/>
            <person name="Cardeno C."/>
            <person name="Famula R."/>
            <person name="Pratt K."/>
            <person name="Kuruganti S."/>
            <person name="Aradhya M.K."/>
            <person name="Leslie C.A."/>
            <person name="Dandekar A.M."/>
            <person name="Salzberg S.L."/>
            <person name="Wegrzyn J.L."/>
            <person name="Langley C.H."/>
            <person name="Neale D.B."/>
        </authorList>
    </citation>
    <scope>NUCLEOTIDE SEQUENCE</scope>
    <source>
        <tissue evidence="12">Leaves</tissue>
    </source>
</reference>
<evidence type="ECO:0000256" key="3">
    <source>
        <dbReference type="ARBA" id="ARBA00022679"/>
    </source>
</evidence>
<dbReference type="InterPro" id="IPR016461">
    <property type="entry name" value="COMT-like"/>
</dbReference>
<dbReference type="InterPro" id="IPR012967">
    <property type="entry name" value="COMT_dimerisation"/>
</dbReference>
<feature type="domain" description="O-methyltransferase C-terminal" evidence="10">
    <location>
        <begin position="185"/>
        <end position="390"/>
    </location>
</feature>
<keyword evidence="2" id="KW-0489">Methyltransferase</keyword>
<evidence type="ECO:0000256" key="2">
    <source>
        <dbReference type="ARBA" id="ARBA00022603"/>
    </source>
</evidence>
<evidence type="ECO:0000313" key="12">
    <source>
        <dbReference type="EMBL" id="KAF5450712.1"/>
    </source>
</evidence>
<dbReference type="InterPro" id="IPR001077">
    <property type="entry name" value="COMT_C"/>
</dbReference>
<accession>A0A833WY11</accession>
<feature type="domain" description="O-methyltransferase dimerisation" evidence="11">
    <location>
        <begin position="70"/>
        <end position="162"/>
    </location>
</feature>
<evidence type="ECO:0000256" key="7">
    <source>
        <dbReference type="ARBA" id="ARBA00045231"/>
    </source>
</evidence>
<reference evidence="12" key="2">
    <citation type="submission" date="2020-03" db="EMBL/GenBank/DDBJ databases">
        <title>Walnut 2.0.</title>
        <authorList>
            <person name="Marrano A."/>
            <person name="Britton M."/>
            <person name="Zimin A.V."/>
            <person name="Zaini P.A."/>
            <person name="Workman R."/>
            <person name="Puiu D."/>
            <person name="Bianco L."/>
            <person name="Allen B.J."/>
            <person name="Troggio M."/>
            <person name="Leslie C.A."/>
            <person name="Timp W."/>
            <person name="Dendekar A."/>
            <person name="Salzberg S.L."/>
            <person name="Neale D.B."/>
        </authorList>
    </citation>
    <scope>NUCLEOTIDE SEQUENCE</scope>
    <source>
        <tissue evidence="12">Leaves</tissue>
    </source>
</reference>
<gene>
    <name evidence="12" type="ORF">F2P56_031039</name>
</gene>
<dbReference type="Gene3D" id="3.40.50.150">
    <property type="entry name" value="Vaccinia Virus protein VP39"/>
    <property type="match status" value="1"/>
</dbReference>
<feature type="non-terminal residue" evidence="12">
    <location>
        <position position="1"/>
    </location>
</feature>
<dbReference type="PIRSF" id="PIRSF005739">
    <property type="entry name" value="O-mtase"/>
    <property type="match status" value="1"/>
</dbReference>
<evidence type="ECO:0000313" key="13">
    <source>
        <dbReference type="Proteomes" id="UP000619265"/>
    </source>
</evidence>
<dbReference type="Proteomes" id="UP000619265">
    <property type="component" value="Unassembled WGS sequence"/>
</dbReference>
<dbReference type="GO" id="GO:0046983">
    <property type="term" value="F:protein dimerization activity"/>
    <property type="evidence" value="ECO:0007669"/>
    <property type="project" value="InterPro"/>
</dbReference>
<dbReference type="InterPro" id="IPR036390">
    <property type="entry name" value="WH_DNA-bd_sf"/>
</dbReference>
<keyword evidence="4" id="KW-0949">S-adenosyl-L-methionine</keyword>
<keyword evidence="9" id="KW-0812">Transmembrane</keyword>
<comment type="caution">
    <text evidence="12">The sequence shown here is derived from an EMBL/GenBank/DDBJ whole genome shotgun (WGS) entry which is preliminary data.</text>
</comment>
<evidence type="ECO:0000256" key="4">
    <source>
        <dbReference type="ARBA" id="ARBA00022691"/>
    </source>
</evidence>
<evidence type="ECO:0000256" key="6">
    <source>
        <dbReference type="ARBA" id="ARBA00039011"/>
    </source>
</evidence>
<sequence>ILTFLRCRKHDTPKFQTLSKGTYPSAFLILGFTLTSFAQVMSLSENNNAIRIAQQQELNEEEEAGKLAVRLANGVILPMVLKSALELNLIDIISDAGIGVFLSPSEIAARLPTKNPDTPVLLDRMLRLLASYSILKYSLRTREDGEIERLYGVAPICKFLVKNPHGGSVAPLFLLHHDKVFMESWYHMNDAILDGGIPFNRAYGMTAFEYPGTDERFNRVFNQAMSNHTNLIMKKILDVYKGFEGLKVLVDVGGGVGVTLNRITSKYPQIKGINFDLPHVLTDAPSYPGVDHVGGDMFDSVPCGDAIFMKWILHDWSDEHCLRLLKNCWKALPKSGKVIIVESILPVAPESKVSSNIVFEQDLFMLAQNPGGKERTQKEFEALALKSGFSGCEVICCAYNSWVMEFHKRADP</sequence>
<protein>
    <recommendedName>
        <fullName evidence="6">caffeate O-methyltransferase</fullName>
        <ecNumber evidence="6">2.1.1.68</ecNumber>
    </recommendedName>
</protein>
<evidence type="ECO:0000259" key="11">
    <source>
        <dbReference type="Pfam" id="PF08100"/>
    </source>
</evidence>
<dbReference type="SUPFAM" id="SSF46785">
    <property type="entry name" value="Winged helix' DNA-binding domain"/>
    <property type="match status" value="1"/>
</dbReference>
<organism evidence="12 13">
    <name type="scientific">Juglans regia</name>
    <name type="common">English walnut</name>
    <dbReference type="NCBI Taxonomy" id="51240"/>
    <lineage>
        <taxon>Eukaryota</taxon>
        <taxon>Viridiplantae</taxon>
        <taxon>Streptophyta</taxon>
        <taxon>Embryophyta</taxon>
        <taxon>Tracheophyta</taxon>
        <taxon>Spermatophyta</taxon>
        <taxon>Magnoliopsida</taxon>
        <taxon>eudicotyledons</taxon>
        <taxon>Gunneridae</taxon>
        <taxon>Pentapetalae</taxon>
        <taxon>rosids</taxon>
        <taxon>fabids</taxon>
        <taxon>Fagales</taxon>
        <taxon>Juglandaceae</taxon>
        <taxon>Juglans</taxon>
    </lineage>
</organism>
<dbReference type="InterPro" id="IPR036388">
    <property type="entry name" value="WH-like_DNA-bd_sf"/>
</dbReference>
<evidence type="ECO:0000256" key="5">
    <source>
        <dbReference type="ARBA" id="ARBA00022733"/>
    </source>
</evidence>
<dbReference type="GO" id="GO:0047763">
    <property type="term" value="F:caffeate O-methyltransferase activity"/>
    <property type="evidence" value="ECO:0007669"/>
    <property type="project" value="UniProtKB-EC"/>
</dbReference>
<dbReference type="Pfam" id="PF08100">
    <property type="entry name" value="Dimerisation"/>
    <property type="match status" value="1"/>
</dbReference>
<dbReference type="EMBL" id="LIHL02000013">
    <property type="protein sequence ID" value="KAF5450712.1"/>
    <property type="molecule type" value="Genomic_DNA"/>
</dbReference>
<evidence type="ECO:0000256" key="9">
    <source>
        <dbReference type="SAM" id="Phobius"/>
    </source>
</evidence>
<dbReference type="AlphaFoldDB" id="A0A833WY11"/>
<keyword evidence="5" id="KW-0438">Lignin biosynthesis</keyword>
<evidence type="ECO:0000259" key="10">
    <source>
        <dbReference type="Pfam" id="PF00891"/>
    </source>
</evidence>
<dbReference type="PROSITE" id="PS51683">
    <property type="entry name" value="SAM_OMT_II"/>
    <property type="match status" value="1"/>
</dbReference>
<dbReference type="InterPro" id="IPR029063">
    <property type="entry name" value="SAM-dependent_MTases_sf"/>
</dbReference>
<comment type="function">
    <text evidence="7">Catalyzes the conversion of caffeic acid to ferulic acid and of 5-hydroxyferulic acid to sinapic acid. The resulting products may subsequently be converted to the corresponding alcohols that are incorporated into lignins.</text>
</comment>
<evidence type="ECO:0000256" key="8">
    <source>
        <dbReference type="PIRSR" id="PIRSR005739-1"/>
    </source>
</evidence>
<dbReference type="Gene3D" id="1.10.10.10">
    <property type="entry name" value="Winged helix-like DNA-binding domain superfamily/Winged helix DNA-binding domain"/>
    <property type="match status" value="1"/>
</dbReference>
<name>A0A833WY11_JUGRE</name>
<keyword evidence="9" id="KW-1133">Transmembrane helix</keyword>
<keyword evidence="9" id="KW-0472">Membrane</keyword>
<dbReference type="Gramene" id="Jr13_26200_p1">
    <property type="protein sequence ID" value="cds.Jr13_26200_p1"/>
    <property type="gene ID" value="Jr13_26200"/>
</dbReference>
<dbReference type="SUPFAM" id="SSF53335">
    <property type="entry name" value="S-adenosyl-L-methionine-dependent methyltransferases"/>
    <property type="match status" value="1"/>
</dbReference>
<dbReference type="GO" id="GO:0032259">
    <property type="term" value="P:methylation"/>
    <property type="evidence" value="ECO:0007669"/>
    <property type="project" value="UniProtKB-KW"/>
</dbReference>
<keyword evidence="3" id="KW-0808">Transferase</keyword>
<feature type="active site" description="Proton acceptor" evidence="8">
    <location>
        <position position="314"/>
    </location>
</feature>
<dbReference type="FunFam" id="1.10.10.10:FF:000357">
    <property type="entry name" value="Caffeic acid 3-O-methyltransferase"/>
    <property type="match status" value="1"/>
</dbReference>
<dbReference type="Pfam" id="PF00891">
    <property type="entry name" value="Methyltransf_2"/>
    <property type="match status" value="1"/>
</dbReference>
<comment type="pathway">
    <text evidence="1">Aromatic compound metabolism; phenylpropanoid biosynthesis.</text>
</comment>
<dbReference type="PANTHER" id="PTHR11746">
    <property type="entry name" value="O-METHYLTRANSFERASE"/>
    <property type="match status" value="1"/>
</dbReference>
<feature type="transmembrane region" description="Helical" evidence="9">
    <location>
        <begin position="21"/>
        <end position="41"/>
    </location>
</feature>
<dbReference type="EC" id="2.1.1.68" evidence="6"/>
<proteinExistence type="predicted"/>
<evidence type="ECO:0000256" key="1">
    <source>
        <dbReference type="ARBA" id="ARBA00004928"/>
    </source>
</evidence>
<dbReference type="GO" id="GO:0009809">
    <property type="term" value="P:lignin biosynthetic process"/>
    <property type="evidence" value="ECO:0007669"/>
    <property type="project" value="UniProtKB-KW"/>
</dbReference>